<proteinExistence type="predicted"/>
<protein>
    <recommendedName>
        <fullName evidence="3">Apea-like HEPN domain-containing protein</fullName>
    </recommendedName>
</protein>
<name>A0ABU8IHY4_9ENTE</name>
<sequence>MRTLFKNSELLFNNVDTVNKLKDKLNEYHKEEIEGKKEQRLNILIKAMEKRINVRYFSIMKQWNDKKDPNKEQWGFILMSVNCILIELYFQIVNGFVYSDDCGNSVCDAYRETIPDLISNTSAEDREQFYYDIRCSLIHQAQTNRRVAISFEISNEILPNYIEGEQYFLYNPSLIFSSIEEKYKNVFKKAMNAEEHTLRNNILKKIEYILYKKV</sequence>
<dbReference type="Proteomes" id="UP000195139">
    <property type="component" value="Unassembled WGS sequence"/>
</dbReference>
<organism evidence="1 2">
    <name type="scientific">Candidatus Enterococcus mansonii</name>
    <dbReference type="NCBI Taxonomy" id="1834181"/>
    <lineage>
        <taxon>Bacteria</taxon>
        <taxon>Bacillati</taxon>
        <taxon>Bacillota</taxon>
        <taxon>Bacilli</taxon>
        <taxon>Lactobacillales</taxon>
        <taxon>Enterococcaceae</taxon>
        <taxon>Enterococcus</taxon>
    </lineage>
</organism>
<dbReference type="EMBL" id="NGLE02000001">
    <property type="protein sequence ID" value="MEI5995282.1"/>
    <property type="molecule type" value="Genomic_DNA"/>
</dbReference>
<evidence type="ECO:0008006" key="3">
    <source>
        <dbReference type="Google" id="ProtNLM"/>
    </source>
</evidence>
<gene>
    <name evidence="1" type="ORF">A5880_002872</name>
</gene>
<accession>A0ABU8IHY4</accession>
<reference evidence="1" key="1">
    <citation type="submission" date="2018-07" db="EMBL/GenBank/DDBJ databases">
        <title>The Genome Sequence of Enterococcus sp. DIV0659b.</title>
        <authorList>
            <consortium name="The Broad Institute Genomics Platform"/>
            <consortium name="The Broad Institute Genomic Center for Infectious Diseases"/>
            <person name="Earl A."/>
            <person name="Manson A."/>
            <person name="Schwartman J."/>
            <person name="Gilmore M."/>
            <person name="Abouelleil A."/>
            <person name="Cao P."/>
            <person name="Chapman S."/>
            <person name="Cusick C."/>
            <person name="Shea T."/>
            <person name="Young S."/>
            <person name="Neafsey D."/>
            <person name="Nusbaum C."/>
            <person name="Birren B."/>
        </authorList>
    </citation>
    <scope>NUCLEOTIDE SEQUENCE [LARGE SCALE GENOMIC DNA]</scope>
    <source>
        <strain evidence="1">4G2_DIV0659</strain>
    </source>
</reference>
<evidence type="ECO:0000313" key="1">
    <source>
        <dbReference type="EMBL" id="MEI5995282.1"/>
    </source>
</evidence>
<evidence type="ECO:0000313" key="2">
    <source>
        <dbReference type="Proteomes" id="UP000195139"/>
    </source>
</evidence>
<keyword evidence="2" id="KW-1185">Reference proteome</keyword>
<comment type="caution">
    <text evidence="1">The sequence shown here is derived from an EMBL/GenBank/DDBJ whole genome shotgun (WGS) entry which is preliminary data.</text>
</comment>